<dbReference type="KEGG" id="mno:Mnod_6128"/>
<dbReference type="PANTHER" id="PTHR24567">
    <property type="entry name" value="CRP FAMILY TRANSCRIPTIONAL REGULATORY PROTEIN"/>
    <property type="match status" value="1"/>
</dbReference>
<dbReference type="InterPro" id="IPR014710">
    <property type="entry name" value="RmlC-like_jellyroll"/>
</dbReference>
<dbReference type="GO" id="GO:0003677">
    <property type="term" value="F:DNA binding"/>
    <property type="evidence" value="ECO:0007669"/>
    <property type="project" value="UniProtKB-KW"/>
</dbReference>
<dbReference type="STRING" id="460265.Mnod_6128"/>
<dbReference type="SUPFAM" id="SSF51206">
    <property type="entry name" value="cAMP-binding domain-like"/>
    <property type="match status" value="1"/>
</dbReference>
<evidence type="ECO:0000256" key="1">
    <source>
        <dbReference type="ARBA" id="ARBA00023015"/>
    </source>
</evidence>
<dbReference type="Gene3D" id="2.60.120.10">
    <property type="entry name" value="Jelly Rolls"/>
    <property type="match status" value="1"/>
</dbReference>
<reference evidence="5 6" key="1">
    <citation type="submission" date="2009-01" db="EMBL/GenBank/DDBJ databases">
        <title>Complete sequence of chromosome of Methylobacterium nodulans ORS 2060.</title>
        <authorList>
            <consortium name="US DOE Joint Genome Institute"/>
            <person name="Lucas S."/>
            <person name="Copeland A."/>
            <person name="Lapidus A."/>
            <person name="Glavina del Rio T."/>
            <person name="Dalin E."/>
            <person name="Tice H."/>
            <person name="Bruce D."/>
            <person name="Goodwin L."/>
            <person name="Pitluck S."/>
            <person name="Sims D."/>
            <person name="Brettin T."/>
            <person name="Detter J.C."/>
            <person name="Han C."/>
            <person name="Larimer F."/>
            <person name="Land M."/>
            <person name="Hauser L."/>
            <person name="Kyrpides N."/>
            <person name="Ivanova N."/>
            <person name="Marx C.J."/>
            <person name="Richardson P."/>
        </authorList>
    </citation>
    <scope>NUCLEOTIDE SEQUENCE [LARGE SCALE GENOMIC DNA]</scope>
    <source>
        <strain evidence="6">LMG 21967 / CNCM I-2342 / ORS 2060</strain>
    </source>
</reference>
<dbReference type="AlphaFoldDB" id="B8IV97"/>
<dbReference type="InterPro" id="IPR036388">
    <property type="entry name" value="WH-like_DNA-bd_sf"/>
</dbReference>
<dbReference type="InterPro" id="IPR018490">
    <property type="entry name" value="cNMP-bd_dom_sf"/>
</dbReference>
<dbReference type="PANTHER" id="PTHR24567:SF74">
    <property type="entry name" value="HTH-TYPE TRANSCRIPTIONAL REGULATOR ARCR"/>
    <property type="match status" value="1"/>
</dbReference>
<organism evidence="5 6">
    <name type="scientific">Methylobacterium nodulans (strain LMG 21967 / CNCM I-2342 / ORS 2060)</name>
    <dbReference type="NCBI Taxonomy" id="460265"/>
    <lineage>
        <taxon>Bacteria</taxon>
        <taxon>Pseudomonadati</taxon>
        <taxon>Pseudomonadota</taxon>
        <taxon>Alphaproteobacteria</taxon>
        <taxon>Hyphomicrobiales</taxon>
        <taxon>Methylobacteriaceae</taxon>
        <taxon>Methylobacterium</taxon>
    </lineage>
</organism>
<dbReference type="OrthoDB" id="7506088at2"/>
<dbReference type="PROSITE" id="PS51063">
    <property type="entry name" value="HTH_CRP_2"/>
    <property type="match status" value="1"/>
</dbReference>
<keyword evidence="1" id="KW-0805">Transcription regulation</keyword>
<proteinExistence type="predicted"/>
<evidence type="ECO:0000259" key="4">
    <source>
        <dbReference type="PROSITE" id="PS51063"/>
    </source>
</evidence>
<dbReference type="InterPro" id="IPR050397">
    <property type="entry name" value="Env_Response_Regulators"/>
</dbReference>
<evidence type="ECO:0000256" key="3">
    <source>
        <dbReference type="ARBA" id="ARBA00023163"/>
    </source>
</evidence>
<feature type="domain" description="HTH crp-type" evidence="4">
    <location>
        <begin position="146"/>
        <end position="212"/>
    </location>
</feature>
<name>B8IV97_METNO</name>
<dbReference type="Gene3D" id="1.10.10.10">
    <property type="entry name" value="Winged helix-like DNA-binding domain superfamily/Winged helix DNA-binding domain"/>
    <property type="match status" value="1"/>
</dbReference>
<protein>
    <submittedName>
        <fullName evidence="5">Putative transcriptional regulator, Crp/Fnr family</fullName>
    </submittedName>
</protein>
<dbReference type="Pfam" id="PF13545">
    <property type="entry name" value="HTH_Crp_2"/>
    <property type="match status" value="1"/>
</dbReference>
<gene>
    <name evidence="5" type="ordered locus">Mnod_6128</name>
</gene>
<dbReference type="RefSeq" id="WP_015932536.1">
    <property type="nucleotide sequence ID" value="NC_011894.1"/>
</dbReference>
<evidence type="ECO:0000256" key="2">
    <source>
        <dbReference type="ARBA" id="ARBA00023125"/>
    </source>
</evidence>
<keyword evidence="2" id="KW-0238">DNA-binding</keyword>
<accession>B8IV97</accession>
<dbReference type="SUPFAM" id="SSF46785">
    <property type="entry name" value="Winged helix' DNA-binding domain"/>
    <property type="match status" value="1"/>
</dbReference>
<dbReference type="InterPro" id="IPR012318">
    <property type="entry name" value="HTH_CRP"/>
</dbReference>
<keyword evidence="6" id="KW-1185">Reference proteome</keyword>
<dbReference type="GO" id="GO:0003700">
    <property type="term" value="F:DNA-binding transcription factor activity"/>
    <property type="evidence" value="ECO:0007669"/>
    <property type="project" value="TreeGrafter"/>
</dbReference>
<keyword evidence="3" id="KW-0804">Transcription</keyword>
<dbReference type="Proteomes" id="UP000008207">
    <property type="component" value="Chromosome"/>
</dbReference>
<dbReference type="InterPro" id="IPR036390">
    <property type="entry name" value="WH_DNA-bd_sf"/>
</dbReference>
<dbReference type="GO" id="GO:0005829">
    <property type="term" value="C:cytosol"/>
    <property type="evidence" value="ECO:0007669"/>
    <property type="project" value="TreeGrafter"/>
</dbReference>
<evidence type="ECO:0000313" key="6">
    <source>
        <dbReference type="Proteomes" id="UP000008207"/>
    </source>
</evidence>
<dbReference type="HOGENOM" id="CLU_077340_0_0_5"/>
<sequence>MALLQSAARNRLLRRLSPETYAQLQPHLQLITTELRQVLVAPNVPIQRLYFPESGFSSMTTGGPRGQSEIGLVGPEGLVGATPVLLGSDRGPYEHMIQSPGAMLAIEAPILLRATDANAALRRLLLRSVQVQMVQTAQTAFVNATYQVEARLARWLLMCHDRTEGDELALTHEFLSLMLGVQRTSVTLALQALEGRQLIRARRGRITILNRPALLGVAGDSYGVPEAEHARLIEEA</sequence>
<dbReference type="eggNOG" id="COG0664">
    <property type="taxonomic scope" value="Bacteria"/>
</dbReference>
<evidence type="ECO:0000313" key="5">
    <source>
        <dbReference type="EMBL" id="ACL60948.1"/>
    </source>
</evidence>
<dbReference type="EMBL" id="CP001349">
    <property type="protein sequence ID" value="ACL60948.1"/>
    <property type="molecule type" value="Genomic_DNA"/>
</dbReference>